<dbReference type="AlphaFoldDB" id="A0A0F9RHR5"/>
<dbReference type="Pfam" id="PF24434">
    <property type="entry name" value="DUF7557"/>
    <property type="match status" value="1"/>
</dbReference>
<dbReference type="EMBL" id="LAZR01002873">
    <property type="protein sequence ID" value="KKN24571.1"/>
    <property type="molecule type" value="Genomic_DNA"/>
</dbReference>
<reference evidence="1" key="1">
    <citation type="journal article" date="2015" name="Nature">
        <title>Complex archaea that bridge the gap between prokaryotes and eukaryotes.</title>
        <authorList>
            <person name="Spang A."/>
            <person name="Saw J.H."/>
            <person name="Jorgensen S.L."/>
            <person name="Zaremba-Niedzwiedzka K."/>
            <person name="Martijn J."/>
            <person name="Lind A.E."/>
            <person name="van Eijk R."/>
            <person name="Schleper C."/>
            <person name="Guy L."/>
            <person name="Ettema T.J."/>
        </authorList>
    </citation>
    <scope>NUCLEOTIDE SEQUENCE</scope>
</reference>
<name>A0A0F9RHR5_9ZZZZ</name>
<dbReference type="InterPro" id="IPR055979">
    <property type="entry name" value="DUF7557"/>
</dbReference>
<evidence type="ECO:0000313" key="1">
    <source>
        <dbReference type="EMBL" id="KKN24571.1"/>
    </source>
</evidence>
<protein>
    <submittedName>
        <fullName evidence="1">Uncharacterized protein</fullName>
    </submittedName>
</protein>
<sequence>MSKDNNTKINSTTIQISKTTRDKLKDLKKYPRETYETVLKRLIKKEHKKEKKEIN</sequence>
<gene>
    <name evidence="1" type="ORF">LCGC14_0893600</name>
</gene>
<organism evidence="1">
    <name type="scientific">marine sediment metagenome</name>
    <dbReference type="NCBI Taxonomy" id="412755"/>
    <lineage>
        <taxon>unclassified sequences</taxon>
        <taxon>metagenomes</taxon>
        <taxon>ecological metagenomes</taxon>
    </lineage>
</organism>
<comment type="caution">
    <text evidence="1">The sequence shown here is derived from an EMBL/GenBank/DDBJ whole genome shotgun (WGS) entry which is preliminary data.</text>
</comment>
<proteinExistence type="predicted"/>
<accession>A0A0F9RHR5</accession>